<protein>
    <submittedName>
        <fullName evidence="1">Uncharacterized protein</fullName>
    </submittedName>
</protein>
<sequence>MHINLPRRNVFECVLSVVQKIHNLDWSLHNKIIWKIL</sequence>
<organism evidence="1">
    <name type="scientific">Rhizophora mucronata</name>
    <name type="common">Asiatic mangrove</name>
    <dbReference type="NCBI Taxonomy" id="61149"/>
    <lineage>
        <taxon>Eukaryota</taxon>
        <taxon>Viridiplantae</taxon>
        <taxon>Streptophyta</taxon>
        <taxon>Embryophyta</taxon>
        <taxon>Tracheophyta</taxon>
        <taxon>Spermatophyta</taxon>
        <taxon>Magnoliopsida</taxon>
        <taxon>eudicotyledons</taxon>
        <taxon>Gunneridae</taxon>
        <taxon>Pentapetalae</taxon>
        <taxon>rosids</taxon>
        <taxon>fabids</taxon>
        <taxon>Malpighiales</taxon>
        <taxon>Rhizophoraceae</taxon>
        <taxon>Rhizophora</taxon>
    </lineage>
</organism>
<dbReference type="EMBL" id="GGEC01078789">
    <property type="protein sequence ID" value="MBX59273.1"/>
    <property type="molecule type" value="Transcribed_RNA"/>
</dbReference>
<accession>A0A2P2PX99</accession>
<dbReference type="AlphaFoldDB" id="A0A2P2PX99"/>
<reference evidence="1" key="1">
    <citation type="submission" date="2018-02" db="EMBL/GenBank/DDBJ databases">
        <title>Rhizophora mucronata_Transcriptome.</title>
        <authorList>
            <person name="Meera S.P."/>
            <person name="Sreeshan A."/>
            <person name="Augustine A."/>
        </authorList>
    </citation>
    <scope>NUCLEOTIDE SEQUENCE</scope>
    <source>
        <tissue evidence="1">Leaf</tissue>
    </source>
</reference>
<evidence type="ECO:0000313" key="1">
    <source>
        <dbReference type="EMBL" id="MBX59273.1"/>
    </source>
</evidence>
<name>A0A2P2PX99_RHIMU</name>
<proteinExistence type="predicted"/>